<protein>
    <recommendedName>
        <fullName evidence="1">F-box domain-containing protein</fullName>
    </recommendedName>
</protein>
<dbReference type="GeneID" id="37221948"/>
<dbReference type="STRING" id="1448316.A0A395GR43"/>
<evidence type="ECO:0000313" key="2">
    <source>
        <dbReference type="EMBL" id="RAK98030.1"/>
    </source>
</evidence>
<accession>A0A395GR43</accession>
<dbReference type="EMBL" id="KZ824457">
    <property type="protein sequence ID" value="RAK98030.1"/>
    <property type="molecule type" value="Genomic_DNA"/>
</dbReference>
<evidence type="ECO:0000259" key="1">
    <source>
        <dbReference type="PROSITE" id="PS50181"/>
    </source>
</evidence>
<name>A0A395GR43_9EURO</name>
<reference evidence="2 3" key="1">
    <citation type="submission" date="2018-02" db="EMBL/GenBank/DDBJ databases">
        <title>The genomes of Aspergillus section Nigri reveals drivers in fungal speciation.</title>
        <authorList>
            <consortium name="DOE Joint Genome Institute"/>
            <person name="Vesth T.C."/>
            <person name="Nybo J."/>
            <person name="Theobald S."/>
            <person name="Brandl J."/>
            <person name="Frisvad J.C."/>
            <person name="Nielsen K.F."/>
            <person name="Lyhne E.K."/>
            <person name="Kogle M.E."/>
            <person name="Kuo A."/>
            <person name="Riley R."/>
            <person name="Clum A."/>
            <person name="Nolan M."/>
            <person name="Lipzen A."/>
            <person name="Salamov A."/>
            <person name="Henrissat B."/>
            <person name="Wiebenga A."/>
            <person name="De vries R.P."/>
            <person name="Grigoriev I.V."/>
            <person name="Mortensen U.H."/>
            <person name="Andersen M.R."/>
            <person name="Baker S.E."/>
        </authorList>
    </citation>
    <scope>NUCLEOTIDE SEQUENCE [LARGE SCALE GENOMIC DNA]</scope>
    <source>
        <strain evidence="2 3">CBS 121593</strain>
    </source>
</reference>
<organism evidence="2 3">
    <name type="scientific">Aspergillus ibericus CBS 121593</name>
    <dbReference type="NCBI Taxonomy" id="1448316"/>
    <lineage>
        <taxon>Eukaryota</taxon>
        <taxon>Fungi</taxon>
        <taxon>Dikarya</taxon>
        <taxon>Ascomycota</taxon>
        <taxon>Pezizomycotina</taxon>
        <taxon>Eurotiomycetes</taxon>
        <taxon>Eurotiomycetidae</taxon>
        <taxon>Eurotiales</taxon>
        <taxon>Aspergillaceae</taxon>
        <taxon>Aspergillus</taxon>
        <taxon>Aspergillus subgen. Circumdati</taxon>
    </lineage>
</organism>
<gene>
    <name evidence="2" type="ORF">BO80DRAFT_388394</name>
</gene>
<sequence length="560" mass="63377">MILNLPPELIQLVLQNCSTHAFLEVAFSCRTVYEVASTCREVLLHHLQRTPGTPSQDIQSLSSKQLFRLLIKYAFRQLYGAQYHANRVIFDFGNDVLDAGASTSAGFDHRQILALVTRGRGKVHLFHIGSGQLRPEGIIIPPCDQLGAIEVLKTAFDGEGALYVLHRFMPAADEKDTNVNHPFIREAMRSNANGMLYLSRHSLRTPEEPVRMCAFPDHANYEPLALAAAHRGSFAISWRHIHDCSEHEVVIYTSFIEVNRSEKSGAIEFSYSPCVLLDGRRQQLEEDRSLQSRLTRSRYLHEKGPVVGLAFNDRSSQLLYRHRAQTLYGSFQRIDTSFFPIRPTLYENSCPVQLTNSLSLLFCVGIPFYGTHETRLQDGFARCHWKYLSFGIATHREEDWTVACLMRSSAICRASNCEHVLHLERGRRLTDWTIVGRLWGFQNSNTSLGCIVVASRLGTRIAVADWKTVYVWALEPNALIEQNTTGFYPPSFWPTSSEVIELRPIVLSLDAVCFQLYFGQDENELIAITDRGLMYCNLSPSGGGYRMTHRLSFGTHPDLG</sequence>
<dbReference type="Proteomes" id="UP000249402">
    <property type="component" value="Unassembled WGS sequence"/>
</dbReference>
<evidence type="ECO:0000313" key="3">
    <source>
        <dbReference type="Proteomes" id="UP000249402"/>
    </source>
</evidence>
<proteinExistence type="predicted"/>
<dbReference type="PROSITE" id="PS50181">
    <property type="entry name" value="FBOX"/>
    <property type="match status" value="1"/>
</dbReference>
<dbReference type="RefSeq" id="XP_025572358.1">
    <property type="nucleotide sequence ID" value="XM_025717083.1"/>
</dbReference>
<dbReference type="OrthoDB" id="6058203at2759"/>
<dbReference type="InterPro" id="IPR001810">
    <property type="entry name" value="F-box_dom"/>
</dbReference>
<dbReference type="AlphaFoldDB" id="A0A395GR43"/>
<dbReference type="VEuPathDB" id="FungiDB:BO80DRAFT_388394"/>
<keyword evidence="3" id="KW-1185">Reference proteome</keyword>
<feature type="domain" description="F-box" evidence="1">
    <location>
        <begin position="1"/>
        <end position="47"/>
    </location>
</feature>